<keyword evidence="7" id="KW-0547">Nucleotide-binding</keyword>
<dbReference type="GO" id="GO:0005524">
    <property type="term" value="F:ATP binding"/>
    <property type="evidence" value="ECO:0007669"/>
    <property type="project" value="UniProtKB-KW"/>
</dbReference>
<dbReference type="PANTHER" id="PTHR24421">
    <property type="entry name" value="NITRATE/NITRITE SENSOR PROTEIN NARX-RELATED"/>
    <property type="match status" value="1"/>
</dbReference>
<sequence>MKAKQEVLDEKTGHNLTRMYIFALTAVAFLTLTGQFLIQSSINSQISDSHVVNLAGKQRFKSQEIVKLCLILYAGLEHIEYKNKIKELKDLLEYWEKNHMGLRYGNKDLNLPGNNSSQIEEMYDAIDQNFYSVLNGALTIINVKENPTEANKIKTDAAIQRILSNERTFLNGMDEIVHQYDVEAQKKMALLRKIEHILLIITLIILIFEGLFIFRPSVLKIKLTIRELILSEEKASDLANKLIIANKSLERSIRDLKDIHFALDHASIVAKTDKYGIITYVNDKFSEISKYKREELLGNRFHMISGHYHSKQFFDRMWETISSGKLWNDEIKNKAKDGSYFWLDTTIVPVLSNDGSPSSYIAIYTDITQKFKQSINEQKIRTSSIIEGQEKERKKIARELHDGLGQKLTALKFNIEGLKGAASKNEKSRLTEIKNMLYETIVEVRRISFNLMPSVLSDFGIIPALKNLSEQVSKSSDIDVVFENKSNIQRLNKTVEINIYRIIQEALNNAIKYAEADEVIIFVSNSDTYLTICISDNGKGFNSSYLDSKVRSVSSGNGIVNIQERTSLINGEFRIETGIGKGTKIMIKVPIVNA</sequence>
<keyword evidence="6 13" id="KW-0812">Transmembrane</keyword>
<evidence type="ECO:0000256" key="4">
    <source>
        <dbReference type="ARBA" id="ARBA00022553"/>
    </source>
</evidence>
<dbReference type="InterPro" id="IPR000014">
    <property type="entry name" value="PAS"/>
</dbReference>
<dbReference type="SUPFAM" id="SSF55785">
    <property type="entry name" value="PYP-like sensor domain (PAS domain)"/>
    <property type="match status" value="1"/>
</dbReference>
<dbReference type="AlphaFoldDB" id="A0A098L995"/>
<dbReference type="InterPro" id="IPR001610">
    <property type="entry name" value="PAC"/>
</dbReference>
<evidence type="ECO:0000256" key="5">
    <source>
        <dbReference type="ARBA" id="ARBA00022679"/>
    </source>
</evidence>
<evidence type="ECO:0000256" key="11">
    <source>
        <dbReference type="ARBA" id="ARBA00023012"/>
    </source>
</evidence>
<evidence type="ECO:0000256" key="1">
    <source>
        <dbReference type="ARBA" id="ARBA00000085"/>
    </source>
</evidence>
<evidence type="ECO:0000256" key="3">
    <source>
        <dbReference type="ARBA" id="ARBA00012438"/>
    </source>
</evidence>
<dbReference type="Pfam" id="PF13426">
    <property type="entry name" value="PAS_9"/>
    <property type="match status" value="1"/>
</dbReference>
<gene>
    <name evidence="17" type="ORF">MYP_150</name>
</gene>
<dbReference type="PROSITE" id="PS50109">
    <property type="entry name" value="HIS_KIN"/>
    <property type="match status" value="1"/>
</dbReference>
<dbReference type="NCBIfam" id="TIGR00229">
    <property type="entry name" value="sensory_box"/>
    <property type="match status" value="1"/>
</dbReference>
<evidence type="ECO:0000256" key="2">
    <source>
        <dbReference type="ARBA" id="ARBA00004141"/>
    </source>
</evidence>
<dbReference type="CDD" id="cd16917">
    <property type="entry name" value="HATPase_UhpB-NarQ-NarX-like"/>
    <property type="match status" value="1"/>
</dbReference>
<feature type="domain" description="PAS" evidence="15">
    <location>
        <begin position="273"/>
        <end position="299"/>
    </location>
</feature>
<evidence type="ECO:0000259" key="16">
    <source>
        <dbReference type="PROSITE" id="PS50113"/>
    </source>
</evidence>
<dbReference type="EC" id="2.7.13.3" evidence="3"/>
<comment type="catalytic activity">
    <reaction evidence="1">
        <text>ATP + protein L-histidine = ADP + protein N-phospho-L-histidine.</text>
        <dbReference type="EC" id="2.7.13.3"/>
    </reaction>
</comment>
<keyword evidence="10 13" id="KW-1133">Transmembrane helix</keyword>
<organism evidence="17 18">
    <name type="scientific">Sporocytophaga myxococcoides</name>
    <dbReference type="NCBI Taxonomy" id="153721"/>
    <lineage>
        <taxon>Bacteria</taxon>
        <taxon>Pseudomonadati</taxon>
        <taxon>Bacteroidota</taxon>
        <taxon>Cytophagia</taxon>
        <taxon>Cytophagales</taxon>
        <taxon>Cytophagaceae</taxon>
        <taxon>Sporocytophaga</taxon>
    </lineage>
</organism>
<dbReference type="RefSeq" id="WP_045457113.1">
    <property type="nucleotide sequence ID" value="NZ_BBLT01000001.1"/>
</dbReference>
<evidence type="ECO:0000256" key="7">
    <source>
        <dbReference type="ARBA" id="ARBA00022741"/>
    </source>
</evidence>
<comment type="caution">
    <text evidence="17">The sequence shown here is derived from an EMBL/GenBank/DDBJ whole genome shotgun (WGS) entry which is preliminary data.</text>
</comment>
<evidence type="ECO:0000256" key="9">
    <source>
        <dbReference type="ARBA" id="ARBA00022840"/>
    </source>
</evidence>
<keyword evidence="11" id="KW-0902">Two-component regulatory system</keyword>
<accession>A0A098L995</accession>
<dbReference type="SMART" id="SM00387">
    <property type="entry name" value="HATPase_c"/>
    <property type="match status" value="1"/>
</dbReference>
<keyword evidence="4" id="KW-0597">Phosphoprotein</keyword>
<feature type="domain" description="Histidine kinase" evidence="14">
    <location>
        <begin position="399"/>
        <end position="593"/>
    </location>
</feature>
<dbReference type="Gene3D" id="3.30.565.10">
    <property type="entry name" value="Histidine kinase-like ATPase, C-terminal domain"/>
    <property type="match status" value="1"/>
</dbReference>
<feature type="domain" description="PAC" evidence="16">
    <location>
        <begin position="327"/>
        <end position="379"/>
    </location>
</feature>
<dbReference type="Proteomes" id="UP000030185">
    <property type="component" value="Unassembled WGS sequence"/>
</dbReference>
<dbReference type="PROSITE" id="PS50113">
    <property type="entry name" value="PAC"/>
    <property type="match status" value="1"/>
</dbReference>
<evidence type="ECO:0000256" key="8">
    <source>
        <dbReference type="ARBA" id="ARBA00022777"/>
    </source>
</evidence>
<dbReference type="InterPro" id="IPR003594">
    <property type="entry name" value="HATPase_dom"/>
</dbReference>
<reference evidence="17 18" key="1">
    <citation type="submission" date="2014-09" db="EMBL/GenBank/DDBJ databases">
        <title>Sporocytophaga myxococcoides PG-01 genome sequencing.</title>
        <authorList>
            <person name="Liu L."/>
            <person name="Gao P.J."/>
            <person name="Chen G.J."/>
            <person name="Wang L.S."/>
        </authorList>
    </citation>
    <scope>NUCLEOTIDE SEQUENCE [LARGE SCALE GENOMIC DNA]</scope>
    <source>
        <strain evidence="17 18">PG-01</strain>
    </source>
</reference>
<dbReference type="EMBL" id="BBLT01000001">
    <property type="protein sequence ID" value="GAL82924.1"/>
    <property type="molecule type" value="Genomic_DNA"/>
</dbReference>
<dbReference type="GO" id="GO:0046983">
    <property type="term" value="F:protein dimerization activity"/>
    <property type="evidence" value="ECO:0007669"/>
    <property type="project" value="InterPro"/>
</dbReference>
<dbReference type="GO" id="GO:0016020">
    <property type="term" value="C:membrane"/>
    <property type="evidence" value="ECO:0007669"/>
    <property type="project" value="UniProtKB-SubCell"/>
</dbReference>
<evidence type="ECO:0000256" key="12">
    <source>
        <dbReference type="ARBA" id="ARBA00023136"/>
    </source>
</evidence>
<dbReference type="STRING" id="153721.MYP_150"/>
<comment type="subcellular location">
    <subcellularLocation>
        <location evidence="2">Membrane</location>
        <topology evidence="2">Multi-pass membrane protein</topology>
    </subcellularLocation>
</comment>
<name>A0A098L995_9BACT</name>
<feature type="transmembrane region" description="Helical" evidence="13">
    <location>
        <begin position="20"/>
        <end position="38"/>
    </location>
</feature>
<evidence type="ECO:0000313" key="17">
    <source>
        <dbReference type="EMBL" id="GAL82924.1"/>
    </source>
</evidence>
<keyword evidence="9" id="KW-0067">ATP-binding</keyword>
<dbReference type="PANTHER" id="PTHR24421:SF10">
    <property type="entry name" value="NITRATE_NITRITE SENSOR PROTEIN NARQ"/>
    <property type="match status" value="1"/>
</dbReference>
<dbReference type="CDD" id="cd00130">
    <property type="entry name" value="PAS"/>
    <property type="match status" value="1"/>
</dbReference>
<dbReference type="InterPro" id="IPR011712">
    <property type="entry name" value="Sig_transdc_His_kin_sub3_dim/P"/>
</dbReference>
<dbReference type="GO" id="GO:0000155">
    <property type="term" value="F:phosphorelay sensor kinase activity"/>
    <property type="evidence" value="ECO:0007669"/>
    <property type="project" value="InterPro"/>
</dbReference>
<evidence type="ECO:0000256" key="13">
    <source>
        <dbReference type="SAM" id="Phobius"/>
    </source>
</evidence>
<keyword evidence="12 13" id="KW-0472">Membrane</keyword>
<dbReference type="InterPro" id="IPR029095">
    <property type="entry name" value="NarX-like_N"/>
</dbReference>
<proteinExistence type="predicted"/>
<evidence type="ECO:0000259" key="15">
    <source>
        <dbReference type="PROSITE" id="PS50112"/>
    </source>
</evidence>
<evidence type="ECO:0000259" key="14">
    <source>
        <dbReference type="PROSITE" id="PS50109"/>
    </source>
</evidence>
<dbReference type="InterPro" id="IPR036890">
    <property type="entry name" value="HATPase_C_sf"/>
</dbReference>
<dbReference type="InterPro" id="IPR050482">
    <property type="entry name" value="Sensor_HK_TwoCompSys"/>
</dbReference>
<dbReference type="InterPro" id="IPR000700">
    <property type="entry name" value="PAS-assoc_C"/>
</dbReference>
<dbReference type="Pfam" id="PF13675">
    <property type="entry name" value="PilJ"/>
    <property type="match status" value="1"/>
</dbReference>
<dbReference type="eggNOG" id="COG4585">
    <property type="taxonomic scope" value="Bacteria"/>
</dbReference>
<evidence type="ECO:0000256" key="6">
    <source>
        <dbReference type="ARBA" id="ARBA00022692"/>
    </source>
</evidence>
<dbReference type="Gene3D" id="3.30.450.20">
    <property type="entry name" value="PAS domain"/>
    <property type="match status" value="1"/>
</dbReference>
<dbReference type="SUPFAM" id="SSF55874">
    <property type="entry name" value="ATPase domain of HSP90 chaperone/DNA topoisomerase II/histidine kinase"/>
    <property type="match status" value="1"/>
</dbReference>
<feature type="transmembrane region" description="Helical" evidence="13">
    <location>
        <begin position="196"/>
        <end position="214"/>
    </location>
</feature>
<keyword evidence="5" id="KW-0808">Transferase</keyword>
<evidence type="ECO:0000313" key="18">
    <source>
        <dbReference type="Proteomes" id="UP000030185"/>
    </source>
</evidence>
<evidence type="ECO:0000256" key="10">
    <source>
        <dbReference type="ARBA" id="ARBA00022989"/>
    </source>
</evidence>
<dbReference type="PROSITE" id="PS50112">
    <property type="entry name" value="PAS"/>
    <property type="match status" value="1"/>
</dbReference>
<keyword evidence="8" id="KW-0418">Kinase</keyword>
<dbReference type="Pfam" id="PF02518">
    <property type="entry name" value="HATPase_c"/>
    <property type="match status" value="1"/>
</dbReference>
<protein>
    <recommendedName>
        <fullName evidence="3">histidine kinase</fullName>
        <ecNumber evidence="3">2.7.13.3</ecNumber>
    </recommendedName>
</protein>
<dbReference type="Pfam" id="PF07730">
    <property type="entry name" value="HisKA_3"/>
    <property type="match status" value="1"/>
</dbReference>
<keyword evidence="18" id="KW-1185">Reference proteome</keyword>
<dbReference type="Gene3D" id="1.20.5.1930">
    <property type="match status" value="1"/>
</dbReference>
<dbReference type="InterPro" id="IPR005467">
    <property type="entry name" value="His_kinase_dom"/>
</dbReference>
<dbReference type="InterPro" id="IPR035965">
    <property type="entry name" value="PAS-like_dom_sf"/>
</dbReference>
<dbReference type="SMART" id="SM00086">
    <property type="entry name" value="PAC"/>
    <property type="match status" value="1"/>
</dbReference>